<dbReference type="AlphaFoldDB" id="A0A9X2IRU0"/>
<dbReference type="InterPro" id="IPR021139">
    <property type="entry name" value="NYN"/>
</dbReference>
<protein>
    <submittedName>
        <fullName evidence="3">NYN domain-containing protein</fullName>
    </submittedName>
</protein>
<name>A0A9X2IRU0_9MICO</name>
<dbReference type="CDD" id="cd11297">
    <property type="entry name" value="PIN_LabA-like_N_1"/>
    <property type="match status" value="1"/>
</dbReference>
<evidence type="ECO:0000313" key="3">
    <source>
        <dbReference type="EMBL" id="MCM6762670.1"/>
    </source>
</evidence>
<evidence type="ECO:0000313" key="4">
    <source>
        <dbReference type="Proteomes" id="UP001155240"/>
    </source>
</evidence>
<accession>A0A9X2IRU0</accession>
<organism evidence="3 4">
    <name type="scientific">Rathayibacter rubneri</name>
    <dbReference type="NCBI Taxonomy" id="2950106"/>
    <lineage>
        <taxon>Bacteria</taxon>
        <taxon>Bacillati</taxon>
        <taxon>Actinomycetota</taxon>
        <taxon>Actinomycetes</taxon>
        <taxon>Micrococcales</taxon>
        <taxon>Microbacteriaceae</taxon>
        <taxon>Rathayibacter</taxon>
    </lineage>
</organism>
<reference evidence="3" key="1">
    <citation type="submission" date="2022-06" db="EMBL/GenBank/DDBJ databases">
        <title>Whole genome shotgun sequencing (WGS) of Rathayibacter sp. ZW T2_19, isolated from stored onions (Allium cepa).</title>
        <authorList>
            <person name="Stoll D.A."/>
            <person name="Huch M."/>
        </authorList>
    </citation>
    <scope>NUCLEOTIDE SEQUENCE</scope>
    <source>
        <strain evidence="3">ZW T2_19</strain>
    </source>
</reference>
<comment type="caution">
    <text evidence="3">The sequence shown here is derived from an EMBL/GenBank/DDBJ whole genome shotgun (WGS) entry which is preliminary data.</text>
</comment>
<dbReference type="EMBL" id="JAMRYM010000034">
    <property type="protein sequence ID" value="MCM6762670.1"/>
    <property type="molecule type" value="Genomic_DNA"/>
</dbReference>
<keyword evidence="4" id="KW-1185">Reference proteome</keyword>
<feature type="region of interest" description="Disordered" evidence="1">
    <location>
        <begin position="147"/>
        <end position="167"/>
    </location>
</feature>
<gene>
    <name evidence="3" type="ORF">NB037_09610</name>
</gene>
<evidence type="ECO:0000259" key="2">
    <source>
        <dbReference type="Pfam" id="PF01936"/>
    </source>
</evidence>
<sequence>MIPDISLRRLVEEALGHTERLDLGSSAVTIRAYANWGKPQLSRIKRELDRTAVEAINVHAMHEPVKNAADIELIVDAMEMAFTQPAIETFVIVSCDGGYIPLARRLRRQGKFVLAASLDRPNLRMSEGLRNNVDHVIELRISDTAPKAPVPEQIPRPAGRASAEQSSSPALLEVGRALEKVLREDRRFMVNQDDLDGRLLGSLAQRIRAHQPFDSQTLGFKNFAALLEKGLHRSIVRPDAPSGPSASVTDSPTTLLPVLDATRMKALLEQLFEANPHFATKTAVGYAVRQQHLTTISLELRRSWHLDWKSLGAANLSQFLRRELQCELVPIEQPGSPAESSSAATQSGAAARESYADAIHAVCQPGGRLYEVVDMTGNRGLDMQTAAPLVREMTGVDPAGLGFGSLTTALRYALAGTRLAVTHDSQRRKIMHERYAYDTRMPYLFEVDLAAPNLVRDAFLRIGEPLVLPGNGDLATVVRQAIHHRDFADRVDFVSTVSGETGLPLQTVGVAYDVLTAAGSLQGVAAVEFIDDEAHEAIARCWAYCRAVASEIGWPISTSALETLLGTAESADVGTVA</sequence>
<feature type="domain" description="NYN" evidence="2">
    <location>
        <begin position="7"/>
        <end position="139"/>
    </location>
</feature>
<dbReference type="Proteomes" id="UP001155240">
    <property type="component" value="Unassembled WGS sequence"/>
</dbReference>
<dbReference type="PANTHER" id="PTHR35811:SF1">
    <property type="entry name" value="HTH OST-TYPE DOMAIN-CONTAINING PROTEIN"/>
    <property type="match status" value="1"/>
</dbReference>
<dbReference type="GO" id="GO:0004540">
    <property type="term" value="F:RNA nuclease activity"/>
    <property type="evidence" value="ECO:0007669"/>
    <property type="project" value="InterPro"/>
</dbReference>
<proteinExistence type="predicted"/>
<dbReference type="PANTHER" id="PTHR35811">
    <property type="entry name" value="SLR1870 PROTEIN"/>
    <property type="match status" value="1"/>
</dbReference>
<evidence type="ECO:0000256" key="1">
    <source>
        <dbReference type="SAM" id="MobiDB-lite"/>
    </source>
</evidence>
<dbReference type="Gene3D" id="3.40.50.1010">
    <property type="entry name" value="5'-nuclease"/>
    <property type="match status" value="1"/>
</dbReference>
<dbReference type="Pfam" id="PF01936">
    <property type="entry name" value="NYN"/>
    <property type="match status" value="1"/>
</dbReference>